<dbReference type="EMBL" id="DP000009">
    <property type="protein sequence ID" value="ABF95867.1"/>
    <property type="molecule type" value="Genomic_DNA"/>
</dbReference>
<dbReference type="AlphaFoldDB" id="Q10LN1"/>
<reference evidence="2" key="1">
    <citation type="journal article" date="2005" name="Genome Res.">
        <title>Sequence, annotation, and analysis of synteny between rice chromosome 3 and diverged grass species.</title>
        <authorList>
            <consortium name="Rice Chromosome 3 Sequencing Consortium"/>
            <person name="Buell C.R."/>
            <person name="Yuan Q."/>
            <person name="Ouyang S."/>
            <person name="Liu J."/>
            <person name="Zhu W."/>
            <person name="Wang A."/>
            <person name="Maiti R."/>
            <person name="Haas B."/>
            <person name="Wortman J."/>
            <person name="Pertea M."/>
            <person name="Jones K.M."/>
            <person name="Kim M."/>
            <person name="Overton L."/>
            <person name="Tsitrin T."/>
            <person name="Fadrosh D."/>
            <person name="Bera J."/>
            <person name="Weaver B."/>
            <person name="Jin S."/>
            <person name="Johri S."/>
            <person name="Reardon M."/>
            <person name="Webb K."/>
            <person name="Hill J."/>
            <person name="Moffat K."/>
            <person name="Tallon L."/>
            <person name="Van Aken S."/>
            <person name="Lewis M."/>
            <person name="Utterback T."/>
            <person name="Feldblyum T."/>
            <person name="Zismann V."/>
            <person name="Iobst S."/>
            <person name="Hsiao J."/>
            <person name="de Vazeille A.R."/>
            <person name="Salzberg S.L."/>
            <person name="White O."/>
            <person name="Fraser C."/>
            <person name="Yu Y."/>
            <person name="Kim H."/>
            <person name="Rambo T."/>
            <person name="Currie J."/>
            <person name="Collura K."/>
            <person name="Kernodle-Thompson S."/>
            <person name="Wei F."/>
            <person name="Kudrna K."/>
            <person name="Ammiraju J.S."/>
            <person name="Luo M."/>
            <person name="Goicoechea J.L."/>
            <person name="Wing R.A."/>
            <person name="Henry D."/>
            <person name="Oates R."/>
            <person name="Palmer M."/>
            <person name="Pries G."/>
            <person name="Saski C."/>
            <person name="Simmons J."/>
            <person name="Soderlund C."/>
            <person name="Nelson W."/>
            <person name="de la Bastide M."/>
            <person name="Spiegel L."/>
            <person name="Nascimento L."/>
            <person name="Huang E."/>
            <person name="Preston R."/>
            <person name="Zutavern T."/>
            <person name="Palmer L."/>
            <person name="O'Shaughnessy A."/>
            <person name="Dike S."/>
            <person name="McCombie W.R."/>
            <person name="Minx P."/>
            <person name="Cordum H."/>
            <person name="Wilson R."/>
            <person name="Jin W."/>
            <person name="Lee H.R."/>
            <person name="Jiang J."/>
            <person name="Jackson S."/>
        </authorList>
    </citation>
    <scope>NUCLEOTIDE SEQUENCE [LARGE SCALE GENOMIC DNA]</scope>
</reference>
<evidence type="ECO:0000256" key="1">
    <source>
        <dbReference type="SAM" id="MobiDB-lite"/>
    </source>
</evidence>
<feature type="compositionally biased region" description="Polar residues" evidence="1">
    <location>
        <begin position="65"/>
        <end position="77"/>
    </location>
</feature>
<sequence>MTRVTAPAPTTVHDADGTPSVDTLLLQLRKLGVREDHGIRPATLPLPPLPLPRHRRSASDWGASSAGTSSHLCTATATPGRCRRTAAPCSLAHGDDDGGHGAQLLRP</sequence>
<evidence type="ECO:0000313" key="2">
    <source>
        <dbReference type="EMBL" id="ABF95867.1"/>
    </source>
</evidence>
<organism evidence="2">
    <name type="scientific">Oryza sativa subsp. japonica</name>
    <name type="common">Rice</name>
    <dbReference type="NCBI Taxonomy" id="39947"/>
    <lineage>
        <taxon>Eukaryota</taxon>
        <taxon>Viridiplantae</taxon>
        <taxon>Streptophyta</taxon>
        <taxon>Embryophyta</taxon>
        <taxon>Tracheophyta</taxon>
        <taxon>Spermatophyta</taxon>
        <taxon>Magnoliopsida</taxon>
        <taxon>Liliopsida</taxon>
        <taxon>Poales</taxon>
        <taxon>Poaceae</taxon>
        <taxon>BOP clade</taxon>
        <taxon>Oryzoideae</taxon>
        <taxon>Oryzeae</taxon>
        <taxon>Oryzinae</taxon>
        <taxon>Oryza</taxon>
        <taxon>Oryza sativa</taxon>
    </lineage>
</organism>
<reference evidence="2" key="2">
    <citation type="submission" date="2006-06" db="EMBL/GenBank/DDBJ databases">
        <authorList>
            <person name="Buell R."/>
            <person name="Wing R.A."/>
            <person name="McCombie W.A."/>
            <person name="Ouyang S."/>
        </authorList>
    </citation>
    <scope>NUCLEOTIDE SEQUENCE</scope>
</reference>
<accession>Q10LN1</accession>
<gene>
    <name evidence="2" type="ordered locus">LOC_Os03g22240</name>
</gene>
<feature type="region of interest" description="Disordered" evidence="1">
    <location>
        <begin position="39"/>
        <end position="77"/>
    </location>
</feature>
<protein>
    <submittedName>
        <fullName evidence="2">Uncharacterized protein</fullName>
    </submittedName>
</protein>
<proteinExistence type="predicted"/>
<name>Q10LN1_ORYSJ</name>